<evidence type="ECO:0000256" key="2">
    <source>
        <dbReference type="SAM" id="SignalP"/>
    </source>
</evidence>
<proteinExistence type="inferred from homology"/>
<dbReference type="InterPro" id="IPR005061">
    <property type="entry name" value="Ist1"/>
</dbReference>
<sequence length="182" mass="20592">MVGRGTSAKKLNALLLCCLSETASLLEMHQERLLKAETDVVHLLRTGQSQRVLLWVERVIKERNIVDVLFMVLRIIRILIENIPKIKTRKCCPVELREAVASLVYAAPRCGECPGLLRLANLLISKFMKHCFDCSSEANQKMVQMLSTAQSSWMTRLEIMKEIADVNAIALNLNRISLSELD</sequence>
<evidence type="ECO:0000313" key="4">
    <source>
        <dbReference type="Proteomes" id="UP001327560"/>
    </source>
</evidence>
<comment type="similarity">
    <text evidence="1">Belongs to the IST1 family.</text>
</comment>
<dbReference type="InterPro" id="IPR042277">
    <property type="entry name" value="IST1-like"/>
</dbReference>
<protein>
    <submittedName>
        <fullName evidence="3">Uncharacterized protein</fullName>
    </submittedName>
</protein>
<keyword evidence="4" id="KW-1185">Reference proteome</keyword>
<dbReference type="Pfam" id="PF03398">
    <property type="entry name" value="Ist1"/>
    <property type="match status" value="1"/>
</dbReference>
<feature type="signal peptide" evidence="2">
    <location>
        <begin position="1"/>
        <end position="24"/>
    </location>
</feature>
<accession>A0AAQ3JSM7</accession>
<organism evidence="3 4">
    <name type="scientific">Canna indica</name>
    <name type="common">Indian-shot</name>
    <dbReference type="NCBI Taxonomy" id="4628"/>
    <lineage>
        <taxon>Eukaryota</taxon>
        <taxon>Viridiplantae</taxon>
        <taxon>Streptophyta</taxon>
        <taxon>Embryophyta</taxon>
        <taxon>Tracheophyta</taxon>
        <taxon>Spermatophyta</taxon>
        <taxon>Magnoliopsida</taxon>
        <taxon>Liliopsida</taxon>
        <taxon>Zingiberales</taxon>
        <taxon>Cannaceae</taxon>
        <taxon>Canna</taxon>
    </lineage>
</organism>
<keyword evidence="2" id="KW-0732">Signal</keyword>
<evidence type="ECO:0000313" key="3">
    <source>
        <dbReference type="EMBL" id="WOK94843.1"/>
    </source>
</evidence>
<dbReference type="GO" id="GO:0015031">
    <property type="term" value="P:protein transport"/>
    <property type="evidence" value="ECO:0007669"/>
    <property type="project" value="InterPro"/>
</dbReference>
<evidence type="ECO:0000256" key="1">
    <source>
        <dbReference type="ARBA" id="ARBA00005536"/>
    </source>
</evidence>
<dbReference type="PANTHER" id="PTHR12161:SF16">
    <property type="entry name" value="REGULATOR OF VPS4 ACTIVITY IN THE MVB PATHWAY PROTEIN"/>
    <property type="match status" value="1"/>
</dbReference>
<dbReference type="Proteomes" id="UP001327560">
    <property type="component" value="Chromosome 1"/>
</dbReference>
<dbReference type="AlphaFoldDB" id="A0AAQ3JSM7"/>
<gene>
    <name evidence="3" type="ORF">Cni_G03548</name>
</gene>
<name>A0AAQ3JSM7_9LILI</name>
<dbReference type="Gene3D" id="1.20.1260.60">
    <property type="entry name" value="Vacuolar protein sorting-associated protein Ist1"/>
    <property type="match status" value="1"/>
</dbReference>
<reference evidence="3 4" key="1">
    <citation type="submission" date="2023-10" db="EMBL/GenBank/DDBJ databases">
        <title>Chromosome-scale genome assembly provides insights into flower coloration mechanisms of Canna indica.</title>
        <authorList>
            <person name="Li C."/>
        </authorList>
    </citation>
    <scope>NUCLEOTIDE SEQUENCE [LARGE SCALE GENOMIC DNA]</scope>
    <source>
        <tissue evidence="3">Flower</tissue>
    </source>
</reference>
<dbReference type="PANTHER" id="PTHR12161">
    <property type="entry name" value="IST1 FAMILY MEMBER"/>
    <property type="match status" value="1"/>
</dbReference>
<dbReference type="EMBL" id="CP136890">
    <property type="protein sequence ID" value="WOK94843.1"/>
    <property type="molecule type" value="Genomic_DNA"/>
</dbReference>
<feature type="chain" id="PRO_5042955028" evidence="2">
    <location>
        <begin position="25"/>
        <end position="182"/>
    </location>
</feature>